<sequence>MNPVIAVVGAGFSGSMAALHLLAALPRSWSVLLCEKGGRFGRGLAYGTQASDHLLNLRAANMSAYPDRPQHFADWLGRLPEAEASDVVATPAGTFAPRALYGRYLAELLTQAVVSEGAPRLHLVHDAVADLVPVAGGYRLRTEGGTSYAVAGAVLAMGNLTGPGAPPSRHRLDPWRPDAFGRLHPDRPVLVVGTGLTMVDAVASLRGRGFSGRIVALSRRGLVPKVHAPTRAWPVPDLAAADLASLTRLTRRIRAEIMAARQAGRDWRDVIDALRPITTYLWRSLPPREQARFLRHLRPFWDVHRHRAAPPAAAAIAAEIAAGGLEVRAGRILAITDGPSEAVVTIRPRGGGPDAALTVQGIIDATGIGRVDETGDPLLRRLVANGLARPGPFGLGLAAGDDYRLRGPQAGRLWTLGPLLRGSLWECVAVPDIRNQAAEVAALVAALVAAPLAGEVERPAPSLRQAG</sequence>
<keyword evidence="3" id="KW-1185">Reference proteome</keyword>
<dbReference type="PANTHER" id="PTHR40254">
    <property type="entry name" value="BLR0577 PROTEIN"/>
    <property type="match status" value="1"/>
</dbReference>
<dbReference type="KEGG" id="mee:DA075_32810"/>
<dbReference type="Pfam" id="PF13454">
    <property type="entry name" value="NAD_binding_9"/>
    <property type="match status" value="1"/>
</dbReference>
<evidence type="ECO:0000313" key="3">
    <source>
        <dbReference type="Proteomes" id="UP000244755"/>
    </source>
</evidence>
<name>A0A2R4WVR0_9HYPH</name>
<protein>
    <submittedName>
        <fullName evidence="2">Pyridine nucleotide-disulfide oxidoreductase</fullName>
    </submittedName>
</protein>
<dbReference type="SUPFAM" id="SSF51905">
    <property type="entry name" value="FAD/NAD(P)-binding domain"/>
    <property type="match status" value="1"/>
</dbReference>
<dbReference type="InterPro" id="IPR036188">
    <property type="entry name" value="FAD/NAD-bd_sf"/>
</dbReference>
<dbReference type="OrthoDB" id="101972at2"/>
<dbReference type="EMBL" id="CP028844">
    <property type="protein sequence ID" value="AWB25637.1"/>
    <property type="molecule type" value="Genomic_DNA"/>
</dbReference>
<proteinExistence type="predicted"/>
<dbReference type="InterPro" id="IPR038732">
    <property type="entry name" value="HpyO/CreE_NAD-binding"/>
</dbReference>
<evidence type="ECO:0000259" key="1">
    <source>
        <dbReference type="Pfam" id="PF13454"/>
    </source>
</evidence>
<gene>
    <name evidence="2" type="ORF">DA075_32810</name>
</gene>
<reference evidence="2 3" key="1">
    <citation type="submission" date="2018-04" db="EMBL/GenBank/DDBJ databases">
        <title>Methylobacterium sp. PR1016A genome.</title>
        <authorList>
            <person name="Park W."/>
        </authorList>
    </citation>
    <scope>NUCLEOTIDE SEQUENCE [LARGE SCALE GENOMIC DNA]</scope>
    <source>
        <strain evidence="2 3">PR1016A</strain>
    </source>
</reference>
<accession>A0A2R4WVR0</accession>
<dbReference type="Proteomes" id="UP000244755">
    <property type="component" value="Chromosome 2"/>
</dbReference>
<dbReference type="Gene3D" id="3.50.50.60">
    <property type="entry name" value="FAD/NAD(P)-binding domain"/>
    <property type="match status" value="1"/>
</dbReference>
<feature type="domain" description="FAD-dependent urate hydroxylase HpyO/Asp monooxygenase CreE-like FAD/NAD(P)-binding" evidence="1">
    <location>
        <begin position="6"/>
        <end position="159"/>
    </location>
</feature>
<dbReference type="InterPro" id="IPR052189">
    <property type="entry name" value="L-asp_N-monooxygenase_NS-form"/>
</dbReference>
<dbReference type="AlphaFoldDB" id="A0A2R4WVR0"/>
<evidence type="ECO:0000313" key="2">
    <source>
        <dbReference type="EMBL" id="AWB25637.1"/>
    </source>
</evidence>
<organism evidence="2 3">
    <name type="scientific">Methylobacterium currus</name>
    <dbReference type="NCBI Taxonomy" id="2051553"/>
    <lineage>
        <taxon>Bacteria</taxon>
        <taxon>Pseudomonadati</taxon>
        <taxon>Pseudomonadota</taxon>
        <taxon>Alphaproteobacteria</taxon>
        <taxon>Hyphomicrobiales</taxon>
        <taxon>Methylobacteriaceae</taxon>
        <taxon>Methylobacterium</taxon>
    </lineage>
</organism>
<dbReference type="RefSeq" id="WP_099957294.1">
    <property type="nucleotide sequence ID" value="NZ_CP028844.1"/>
</dbReference>
<dbReference type="PANTHER" id="PTHR40254:SF1">
    <property type="entry name" value="BLR0577 PROTEIN"/>
    <property type="match status" value="1"/>
</dbReference>